<keyword evidence="2" id="KW-0732">Signal</keyword>
<organism evidence="3 4">
    <name type="scientific">Emiliania huxleyi (strain CCMP1516)</name>
    <dbReference type="NCBI Taxonomy" id="280463"/>
    <lineage>
        <taxon>Eukaryota</taxon>
        <taxon>Haptista</taxon>
        <taxon>Haptophyta</taxon>
        <taxon>Prymnesiophyceae</taxon>
        <taxon>Isochrysidales</taxon>
        <taxon>Noelaerhabdaceae</taxon>
        <taxon>Emiliania</taxon>
    </lineage>
</organism>
<feature type="region of interest" description="Disordered" evidence="1">
    <location>
        <begin position="19"/>
        <end position="80"/>
    </location>
</feature>
<feature type="compositionally biased region" description="Basic and acidic residues" evidence="1">
    <location>
        <begin position="48"/>
        <end position="64"/>
    </location>
</feature>
<evidence type="ECO:0000256" key="1">
    <source>
        <dbReference type="SAM" id="MobiDB-lite"/>
    </source>
</evidence>
<sequence length="215" mass="23052">MPFRSRAMLVFALLKLSSQANAKQDADELTESDYSSDSESDLSQRPTASKEDATAEEDAAKTEEAAGAQTEEIADAKTEKSAAAKTEVASAAPLQHRGFAGSFIIGSSTKVYLNLVKMSGGIRVSGGTVLIDIHASSGVSISGTRQYSMAHSADSVGHIFLEDTRFGSLKRTEVTEVSYFPDTDSVRIRAVWRSRFLQVPVEVLLERASDPVLAS</sequence>
<accession>A0A0D3HZA7</accession>
<feature type="chain" id="PRO_5044290851" description="Auto-transporter adhesin head GIN domain-containing protein" evidence="2">
    <location>
        <begin position="23"/>
        <end position="215"/>
    </location>
</feature>
<dbReference type="HOGENOM" id="CLU_1285400_0_0_1"/>
<dbReference type="GeneID" id="17250564"/>
<dbReference type="EnsemblProtists" id="EOD04342">
    <property type="protein sequence ID" value="EOD04342"/>
    <property type="gene ID" value="EMIHUDRAFT_360287"/>
</dbReference>
<reference evidence="4" key="1">
    <citation type="journal article" date="2013" name="Nature">
        <title>Pan genome of the phytoplankton Emiliania underpins its global distribution.</title>
        <authorList>
            <person name="Read B.A."/>
            <person name="Kegel J."/>
            <person name="Klute M.J."/>
            <person name="Kuo A."/>
            <person name="Lefebvre S.C."/>
            <person name="Maumus F."/>
            <person name="Mayer C."/>
            <person name="Miller J."/>
            <person name="Monier A."/>
            <person name="Salamov A."/>
            <person name="Young J."/>
            <person name="Aguilar M."/>
            <person name="Claverie J.M."/>
            <person name="Frickenhaus S."/>
            <person name="Gonzalez K."/>
            <person name="Herman E.K."/>
            <person name="Lin Y.C."/>
            <person name="Napier J."/>
            <person name="Ogata H."/>
            <person name="Sarno A.F."/>
            <person name="Shmutz J."/>
            <person name="Schroeder D."/>
            <person name="de Vargas C."/>
            <person name="Verret F."/>
            <person name="von Dassow P."/>
            <person name="Valentin K."/>
            <person name="Van de Peer Y."/>
            <person name="Wheeler G."/>
            <person name="Dacks J.B."/>
            <person name="Delwiche C.F."/>
            <person name="Dyhrman S.T."/>
            <person name="Glockner G."/>
            <person name="John U."/>
            <person name="Richards T."/>
            <person name="Worden A.Z."/>
            <person name="Zhang X."/>
            <person name="Grigoriev I.V."/>
            <person name="Allen A.E."/>
            <person name="Bidle K."/>
            <person name="Borodovsky M."/>
            <person name="Bowler C."/>
            <person name="Brownlee C."/>
            <person name="Cock J.M."/>
            <person name="Elias M."/>
            <person name="Gladyshev V.N."/>
            <person name="Groth M."/>
            <person name="Guda C."/>
            <person name="Hadaegh A."/>
            <person name="Iglesias-Rodriguez M.D."/>
            <person name="Jenkins J."/>
            <person name="Jones B.M."/>
            <person name="Lawson T."/>
            <person name="Leese F."/>
            <person name="Lindquist E."/>
            <person name="Lobanov A."/>
            <person name="Lomsadze A."/>
            <person name="Malik S.B."/>
            <person name="Marsh M.E."/>
            <person name="Mackinder L."/>
            <person name="Mock T."/>
            <person name="Mueller-Roeber B."/>
            <person name="Pagarete A."/>
            <person name="Parker M."/>
            <person name="Probert I."/>
            <person name="Quesneville H."/>
            <person name="Raines C."/>
            <person name="Rensing S.A."/>
            <person name="Riano-Pachon D.M."/>
            <person name="Richier S."/>
            <person name="Rokitta S."/>
            <person name="Shiraiwa Y."/>
            <person name="Soanes D.M."/>
            <person name="van der Giezen M."/>
            <person name="Wahlund T.M."/>
            <person name="Williams B."/>
            <person name="Wilson W."/>
            <person name="Wolfe G."/>
            <person name="Wurch L.L."/>
        </authorList>
    </citation>
    <scope>NUCLEOTIDE SEQUENCE</scope>
</reference>
<dbReference type="Proteomes" id="UP000013827">
    <property type="component" value="Unassembled WGS sequence"/>
</dbReference>
<dbReference type="RefSeq" id="XP_005756771.1">
    <property type="nucleotide sequence ID" value="XM_005756714.1"/>
</dbReference>
<keyword evidence="4" id="KW-1185">Reference proteome</keyword>
<reference evidence="3" key="2">
    <citation type="submission" date="2024-10" db="UniProtKB">
        <authorList>
            <consortium name="EnsemblProtists"/>
        </authorList>
    </citation>
    <scope>IDENTIFICATION</scope>
</reference>
<name>A0A0D3HZA7_EMIH1</name>
<dbReference type="AlphaFoldDB" id="A0A0D3HZA7"/>
<feature type="signal peptide" evidence="2">
    <location>
        <begin position="1"/>
        <end position="22"/>
    </location>
</feature>
<evidence type="ECO:0000313" key="3">
    <source>
        <dbReference type="EnsemblProtists" id="EOD04342"/>
    </source>
</evidence>
<dbReference type="KEGG" id="ehx:EMIHUDRAFT_360287"/>
<evidence type="ECO:0000256" key="2">
    <source>
        <dbReference type="SAM" id="SignalP"/>
    </source>
</evidence>
<evidence type="ECO:0000313" key="4">
    <source>
        <dbReference type="Proteomes" id="UP000013827"/>
    </source>
</evidence>
<protein>
    <recommendedName>
        <fullName evidence="5">Auto-transporter adhesin head GIN domain-containing protein</fullName>
    </recommendedName>
</protein>
<proteinExistence type="predicted"/>
<evidence type="ECO:0008006" key="5">
    <source>
        <dbReference type="Google" id="ProtNLM"/>
    </source>
</evidence>
<dbReference type="PaxDb" id="2903-EOD04342"/>
<feature type="compositionally biased region" description="Acidic residues" evidence="1">
    <location>
        <begin position="27"/>
        <end position="40"/>
    </location>
</feature>